<reference evidence="1 2" key="1">
    <citation type="submission" date="2019-05" db="EMBL/GenBank/DDBJ databases">
        <title>Draft genome sequence of Actinomadura sp. 14C53.</title>
        <authorList>
            <person name="Saricaoglu S."/>
            <person name="Isik K."/>
        </authorList>
    </citation>
    <scope>NUCLEOTIDE SEQUENCE [LARGE SCALE GENOMIC DNA]</scope>
    <source>
        <strain evidence="1 2">14C53</strain>
    </source>
</reference>
<dbReference type="EMBL" id="VCKW01000383">
    <property type="protein sequence ID" value="TMQ89717.1"/>
    <property type="molecule type" value="Genomic_DNA"/>
</dbReference>
<dbReference type="RefSeq" id="WP_138650154.1">
    <property type="nucleotide sequence ID" value="NZ_VCKW01000383.1"/>
</dbReference>
<dbReference type="Proteomes" id="UP000309174">
    <property type="component" value="Unassembled WGS sequence"/>
</dbReference>
<evidence type="ECO:0000313" key="2">
    <source>
        <dbReference type="Proteomes" id="UP000309174"/>
    </source>
</evidence>
<comment type="caution">
    <text evidence="1">The sequence shown here is derived from an EMBL/GenBank/DDBJ whole genome shotgun (WGS) entry which is preliminary data.</text>
</comment>
<accession>A0A5C4J0W5</accession>
<dbReference type="AlphaFoldDB" id="A0A5C4J0W5"/>
<name>A0A5C4J0W5_9ACTN</name>
<proteinExistence type="predicted"/>
<evidence type="ECO:0000313" key="1">
    <source>
        <dbReference type="EMBL" id="TMQ89717.1"/>
    </source>
</evidence>
<protein>
    <submittedName>
        <fullName evidence="1">Uncharacterized protein</fullName>
    </submittedName>
</protein>
<organism evidence="1 2">
    <name type="scientific">Actinomadura soli</name>
    <dbReference type="NCBI Taxonomy" id="2508997"/>
    <lineage>
        <taxon>Bacteria</taxon>
        <taxon>Bacillati</taxon>
        <taxon>Actinomycetota</taxon>
        <taxon>Actinomycetes</taxon>
        <taxon>Streptosporangiales</taxon>
        <taxon>Thermomonosporaceae</taxon>
        <taxon>Actinomadura</taxon>
    </lineage>
</organism>
<keyword evidence="2" id="KW-1185">Reference proteome</keyword>
<sequence>MKVVRRPALSVLFGVLAAAVLIIVPPLAASAAGPRIDLQVLVVTNGSASVSAVAHQLQAEGVPYRTVDLRDSGRPVIDEAFLSDTVDGAPRAKYQGVVLPNAAPFQNDAEMAALAAYEKRFGIRQLDAHVRPSAAVGMNAPAYSGPMDGVTAQVTEPARGDAFRYLGGPVRFDDVEPGVGETSGFVATPLPDDPGAGKSFQPFVTATVKGTAGTIAGVYTHDGRSEMVLSFTSEREQWHFQTLGRGLVGWLTKGVHLGYDRNYFAVHIDDVFMPDARWSTEDNCTPGEDCDDVETEDIRMAPGDVSFATQWQTQHGFALDMTYNGAGSDEAAKRNGVDPLTTAFVAVRDRFRWLNHTYSHPFLGCVQDTSSNPWQCARNQSGEIVYVSAATIEREVSRNLQWASSRGIAVDAGELVTGEHSGLRVTPQQPDDNPNLAPALAKAGVKWTASDASREKAQRVIGSVRTVPRHPLNIYYNVGTAAEEVDQYNWIHTRRSDGGSGLCEDDPPCIEPLDPDTGYASYIVPVETRIALTHVLGNDPRPHYAHQSNLAEDRILYPLLDRVLSQYWSAFAANTPLVNAPTSALGDEIRRQDAWSAAIKDGAMDKGDVTAYVQDGTVTVRARSGLEVPVTAPEGTRQGADGAPFGQAYAGERSAYRAGDVTLILPGA</sequence>
<gene>
    <name evidence="1" type="ORF">ETD83_38710</name>
</gene>
<dbReference type="OrthoDB" id="53191at2"/>